<dbReference type="InterPro" id="IPR027417">
    <property type="entry name" value="P-loop_NTPase"/>
</dbReference>
<dbReference type="EMBL" id="OB664893">
    <property type="protein sequence ID" value="CAD7232625.1"/>
    <property type="molecule type" value="Genomic_DNA"/>
</dbReference>
<dbReference type="GO" id="GO:0004385">
    <property type="term" value="F:GMP kinase activity"/>
    <property type="evidence" value="ECO:0007669"/>
    <property type="project" value="TreeGrafter"/>
</dbReference>
<comment type="similarity">
    <text evidence="1">Belongs to the guanylate kinase family.</text>
</comment>
<dbReference type="InterPro" id="IPR008145">
    <property type="entry name" value="GK/Ca_channel_bsu"/>
</dbReference>
<dbReference type="PANTHER" id="PTHR23117">
    <property type="entry name" value="GUANYLATE KINASE-RELATED"/>
    <property type="match status" value="1"/>
</dbReference>
<accession>A0A7R8WPC6</accession>
<dbReference type="SUPFAM" id="SSF52540">
    <property type="entry name" value="P-loop containing nucleoside triphosphate hydrolases"/>
    <property type="match status" value="1"/>
</dbReference>
<keyword evidence="2" id="KW-0808">Transferase</keyword>
<dbReference type="InterPro" id="IPR008144">
    <property type="entry name" value="Guanylate_kin-like_dom"/>
</dbReference>
<organism evidence="4">
    <name type="scientific">Cyprideis torosa</name>
    <dbReference type="NCBI Taxonomy" id="163714"/>
    <lineage>
        <taxon>Eukaryota</taxon>
        <taxon>Metazoa</taxon>
        <taxon>Ecdysozoa</taxon>
        <taxon>Arthropoda</taxon>
        <taxon>Crustacea</taxon>
        <taxon>Oligostraca</taxon>
        <taxon>Ostracoda</taxon>
        <taxon>Podocopa</taxon>
        <taxon>Podocopida</taxon>
        <taxon>Cytherocopina</taxon>
        <taxon>Cytheroidea</taxon>
        <taxon>Cytherideidae</taxon>
        <taxon>Cyprideis</taxon>
    </lineage>
</organism>
<evidence type="ECO:0000256" key="1">
    <source>
        <dbReference type="ARBA" id="ARBA00005790"/>
    </source>
</evidence>
<sequence length="93" mass="10225">MDPKMIIVSAPSGAVGGLNLKKQYPDALSVFIAPPSLEVLEQRLSSRQTEDSAMLQKRVAKAQQELEFAPQFDAIVVNDELQEAKQEIISLVD</sequence>
<dbReference type="Pfam" id="PF00625">
    <property type="entry name" value="Guanylate_kin"/>
    <property type="match status" value="1"/>
</dbReference>
<gene>
    <name evidence="4" type="ORF">CTOB1V02_LOCUS10457</name>
</gene>
<name>A0A7R8WPC6_9CRUS</name>
<evidence type="ECO:0000256" key="3">
    <source>
        <dbReference type="ARBA" id="ARBA00022777"/>
    </source>
</evidence>
<dbReference type="PROSITE" id="PS50052">
    <property type="entry name" value="GUANYLATE_KINASE_2"/>
    <property type="match status" value="1"/>
</dbReference>
<dbReference type="GO" id="GO:0005829">
    <property type="term" value="C:cytosol"/>
    <property type="evidence" value="ECO:0007669"/>
    <property type="project" value="TreeGrafter"/>
</dbReference>
<dbReference type="Gene3D" id="3.40.50.300">
    <property type="entry name" value="P-loop containing nucleotide triphosphate hydrolases"/>
    <property type="match status" value="1"/>
</dbReference>
<dbReference type="PANTHER" id="PTHR23117:SF13">
    <property type="entry name" value="GUANYLATE KINASE"/>
    <property type="match status" value="1"/>
</dbReference>
<proteinExistence type="inferred from homology"/>
<dbReference type="AlphaFoldDB" id="A0A7R8WPC6"/>
<evidence type="ECO:0000256" key="2">
    <source>
        <dbReference type="ARBA" id="ARBA00022679"/>
    </source>
</evidence>
<feature type="non-terminal residue" evidence="4">
    <location>
        <position position="93"/>
    </location>
</feature>
<keyword evidence="3" id="KW-0418">Kinase</keyword>
<protein>
    <submittedName>
        <fullName evidence="4">Uncharacterized protein</fullName>
    </submittedName>
</protein>
<reference evidence="4" key="1">
    <citation type="submission" date="2020-11" db="EMBL/GenBank/DDBJ databases">
        <authorList>
            <person name="Tran Van P."/>
        </authorList>
    </citation>
    <scope>NUCLEOTIDE SEQUENCE</scope>
</reference>
<dbReference type="OrthoDB" id="6334211at2759"/>
<evidence type="ECO:0000313" key="4">
    <source>
        <dbReference type="EMBL" id="CAD7232625.1"/>
    </source>
</evidence>